<accession>A0A5C3LV20</accession>
<dbReference type="AlphaFoldDB" id="A0A5C3LV20"/>
<evidence type="ECO:0000313" key="2">
    <source>
        <dbReference type="Proteomes" id="UP000308652"/>
    </source>
</evidence>
<keyword evidence="2" id="KW-1185">Reference proteome</keyword>
<gene>
    <name evidence="1" type="ORF">BDQ12DRAFT_687442</name>
</gene>
<sequence length="62" mass="7237">MLWLFQRRDRTIYSSLAHFAIFSQSHAPTLLLSLHTISSRGCTIPPSTRMKWPWTVRIQPTP</sequence>
<evidence type="ECO:0000313" key="1">
    <source>
        <dbReference type="EMBL" id="TFK35956.1"/>
    </source>
</evidence>
<dbReference type="Proteomes" id="UP000308652">
    <property type="component" value="Unassembled WGS sequence"/>
</dbReference>
<name>A0A5C3LV20_9AGAR</name>
<dbReference type="EMBL" id="ML213617">
    <property type="protein sequence ID" value="TFK35956.1"/>
    <property type="molecule type" value="Genomic_DNA"/>
</dbReference>
<organism evidence="1 2">
    <name type="scientific">Crucibulum laeve</name>
    <dbReference type="NCBI Taxonomy" id="68775"/>
    <lineage>
        <taxon>Eukaryota</taxon>
        <taxon>Fungi</taxon>
        <taxon>Dikarya</taxon>
        <taxon>Basidiomycota</taxon>
        <taxon>Agaricomycotina</taxon>
        <taxon>Agaricomycetes</taxon>
        <taxon>Agaricomycetidae</taxon>
        <taxon>Agaricales</taxon>
        <taxon>Agaricineae</taxon>
        <taxon>Nidulariaceae</taxon>
        <taxon>Crucibulum</taxon>
    </lineage>
</organism>
<proteinExistence type="predicted"/>
<protein>
    <submittedName>
        <fullName evidence="1">Uncharacterized protein</fullName>
    </submittedName>
</protein>
<reference evidence="1 2" key="1">
    <citation type="journal article" date="2019" name="Nat. Ecol. Evol.">
        <title>Megaphylogeny resolves global patterns of mushroom evolution.</title>
        <authorList>
            <person name="Varga T."/>
            <person name="Krizsan K."/>
            <person name="Foldi C."/>
            <person name="Dima B."/>
            <person name="Sanchez-Garcia M."/>
            <person name="Sanchez-Ramirez S."/>
            <person name="Szollosi G.J."/>
            <person name="Szarkandi J.G."/>
            <person name="Papp V."/>
            <person name="Albert L."/>
            <person name="Andreopoulos W."/>
            <person name="Angelini C."/>
            <person name="Antonin V."/>
            <person name="Barry K.W."/>
            <person name="Bougher N.L."/>
            <person name="Buchanan P."/>
            <person name="Buyck B."/>
            <person name="Bense V."/>
            <person name="Catcheside P."/>
            <person name="Chovatia M."/>
            <person name="Cooper J."/>
            <person name="Damon W."/>
            <person name="Desjardin D."/>
            <person name="Finy P."/>
            <person name="Geml J."/>
            <person name="Haridas S."/>
            <person name="Hughes K."/>
            <person name="Justo A."/>
            <person name="Karasinski D."/>
            <person name="Kautmanova I."/>
            <person name="Kiss B."/>
            <person name="Kocsube S."/>
            <person name="Kotiranta H."/>
            <person name="LaButti K.M."/>
            <person name="Lechner B.E."/>
            <person name="Liimatainen K."/>
            <person name="Lipzen A."/>
            <person name="Lukacs Z."/>
            <person name="Mihaltcheva S."/>
            <person name="Morgado L.N."/>
            <person name="Niskanen T."/>
            <person name="Noordeloos M.E."/>
            <person name="Ohm R.A."/>
            <person name="Ortiz-Santana B."/>
            <person name="Ovrebo C."/>
            <person name="Racz N."/>
            <person name="Riley R."/>
            <person name="Savchenko A."/>
            <person name="Shiryaev A."/>
            <person name="Soop K."/>
            <person name="Spirin V."/>
            <person name="Szebenyi C."/>
            <person name="Tomsovsky M."/>
            <person name="Tulloss R.E."/>
            <person name="Uehling J."/>
            <person name="Grigoriev I.V."/>
            <person name="Vagvolgyi C."/>
            <person name="Papp T."/>
            <person name="Martin F.M."/>
            <person name="Miettinen O."/>
            <person name="Hibbett D.S."/>
            <person name="Nagy L.G."/>
        </authorList>
    </citation>
    <scope>NUCLEOTIDE SEQUENCE [LARGE SCALE GENOMIC DNA]</scope>
    <source>
        <strain evidence="1 2">CBS 166.37</strain>
    </source>
</reference>